<name>A0ABC9WVK5_GRUJA</name>
<dbReference type="Proteomes" id="UP001623348">
    <property type="component" value="Unassembled WGS sequence"/>
</dbReference>
<evidence type="ECO:0000313" key="2">
    <source>
        <dbReference type="Proteomes" id="UP001623348"/>
    </source>
</evidence>
<reference evidence="1 2" key="1">
    <citation type="submission" date="2024-06" db="EMBL/GenBank/DDBJ databases">
        <title>The draft genome of Grus japonensis, version 3.</title>
        <authorList>
            <person name="Nabeshima K."/>
            <person name="Suzuki S."/>
            <person name="Onuma M."/>
        </authorList>
    </citation>
    <scope>NUCLEOTIDE SEQUENCE [LARGE SCALE GENOMIC DNA]</scope>
    <source>
        <strain evidence="1 2">451A</strain>
    </source>
</reference>
<sequence>MLSPTAGAFIPLGFGPLSSHPGIKWKPVGRASDVTAEEESRHLDPSRDLKNLKGPKTIFVTQEANHKVVFYDASSSYSSLARGPQCKWCDDLGNTSTANINFDCE</sequence>
<keyword evidence="2" id="KW-1185">Reference proteome</keyword>
<organism evidence="1 2">
    <name type="scientific">Grus japonensis</name>
    <name type="common">Japanese crane</name>
    <name type="synonym">Red-crowned crane</name>
    <dbReference type="NCBI Taxonomy" id="30415"/>
    <lineage>
        <taxon>Eukaryota</taxon>
        <taxon>Metazoa</taxon>
        <taxon>Chordata</taxon>
        <taxon>Craniata</taxon>
        <taxon>Vertebrata</taxon>
        <taxon>Euteleostomi</taxon>
        <taxon>Archelosauria</taxon>
        <taxon>Archosauria</taxon>
        <taxon>Dinosauria</taxon>
        <taxon>Saurischia</taxon>
        <taxon>Theropoda</taxon>
        <taxon>Coelurosauria</taxon>
        <taxon>Aves</taxon>
        <taxon>Neognathae</taxon>
        <taxon>Neoaves</taxon>
        <taxon>Gruiformes</taxon>
        <taxon>Gruidae</taxon>
        <taxon>Grus</taxon>
    </lineage>
</organism>
<protein>
    <submittedName>
        <fullName evidence="1">Uncharacterized protein</fullName>
    </submittedName>
</protein>
<evidence type="ECO:0000313" key="1">
    <source>
        <dbReference type="EMBL" id="GAB0189478.1"/>
    </source>
</evidence>
<proteinExistence type="predicted"/>
<accession>A0ABC9WVK5</accession>
<dbReference type="AlphaFoldDB" id="A0ABC9WVK5"/>
<dbReference type="EMBL" id="BAAFJT010000004">
    <property type="protein sequence ID" value="GAB0189478.1"/>
    <property type="molecule type" value="Genomic_DNA"/>
</dbReference>
<gene>
    <name evidence="1" type="ORF">GRJ2_001413100</name>
</gene>
<comment type="caution">
    <text evidence="1">The sequence shown here is derived from an EMBL/GenBank/DDBJ whole genome shotgun (WGS) entry which is preliminary data.</text>
</comment>